<dbReference type="Pfam" id="PF01136">
    <property type="entry name" value="Peptidase_U32"/>
    <property type="match status" value="1"/>
</dbReference>
<dbReference type="EMBL" id="BX842652">
    <property type="protein sequence ID" value="CAE80150.1"/>
    <property type="molecule type" value="Genomic_DNA"/>
</dbReference>
<dbReference type="GO" id="GO:0008233">
    <property type="term" value="F:peptidase activity"/>
    <property type="evidence" value="ECO:0007669"/>
    <property type="project" value="UniProtKB-KW"/>
</dbReference>
<dbReference type="InterPro" id="IPR001539">
    <property type="entry name" value="Peptidase_U32"/>
</dbReference>
<dbReference type="RefSeq" id="WP_011164752.1">
    <property type="nucleotide sequence ID" value="NC_005363.1"/>
</dbReference>
<proteinExistence type="inferred from homology"/>
<protein>
    <submittedName>
        <fullName evidence="5">Protease</fullName>
        <ecNumber evidence="5">3.4.-.-</ecNumber>
    </submittedName>
</protein>
<reference evidence="5 6" key="1">
    <citation type="journal article" date="2004" name="Science">
        <title>A predator unmasked: life cycle of Bdellovibrio bacteriovorus from a genomic perspective.</title>
        <authorList>
            <person name="Rendulic S."/>
            <person name="Jagtap P."/>
            <person name="Rosinus A."/>
            <person name="Eppinger M."/>
            <person name="Baar C."/>
            <person name="Lanz C."/>
            <person name="Keller H."/>
            <person name="Lambert C."/>
            <person name="Evans K.J."/>
            <person name="Goesmann A."/>
            <person name="Meyer F."/>
            <person name="Sockett R.E."/>
            <person name="Schuster S.C."/>
        </authorList>
    </citation>
    <scope>NUCLEOTIDE SEQUENCE [LARGE SCALE GENOMIC DNA]</scope>
    <source>
        <strain evidence="6">ATCC 15356 / DSM 50701 / NCIMB 9529 / HD100</strain>
    </source>
</reference>
<keyword evidence="2 5" id="KW-0378">Hydrolase</keyword>
<dbReference type="InterPro" id="IPR051454">
    <property type="entry name" value="RNA/ubiquinone_mod_enzymes"/>
</dbReference>
<dbReference type="GeneID" id="93013254"/>
<keyword evidence="6" id="KW-1185">Reference proteome</keyword>
<dbReference type="PANTHER" id="PTHR30217">
    <property type="entry name" value="PEPTIDASE U32 FAMILY"/>
    <property type="match status" value="1"/>
</dbReference>
<dbReference type="STRING" id="264462.Bd2328"/>
<evidence type="ECO:0000259" key="4">
    <source>
        <dbReference type="Pfam" id="PF16325"/>
    </source>
</evidence>
<sequence>MSPELLMPAGSLEKLKYAYRYGADAVYVGVPLFSLRARENEMTIEDLQAGIAFAREHGKQIYVTANIFARNLKLKSFRENFKKWVDLKPDAFIMSDPGLMMIAKEVDPNVNIHLSVQSNCMNWQSVKFWQQQGATRIILSRELRLEEIREIHERVPGIELEAFVHGSICIAYSGRCLLSHYMSYRDANQGVCDNSCRYGYNIHKAEGSKDDEFYLEDLRDKGQFYQIDEDEHGTYIMNAKDLCVIEHLKELRDAGICSFKVEGRTKSLYYASMISRVYRKAIDDMMAGREFDPNLLKELSKVPNRGYHTGFVTGNLSHNSQEYRHSTSRNFTQRFAGVVLGQSENPEFVKVEARHRVRTGDTVEVISPQGTQTATVGRILNSNYEVVPQAGGGGLTFHLELPVPATPDSLISLIESGGF</sequence>
<dbReference type="KEGG" id="bba:Bd2328"/>
<organism evidence="5 6">
    <name type="scientific">Bdellovibrio bacteriovorus (strain ATCC 15356 / DSM 50701 / NCIMB 9529 / HD100)</name>
    <dbReference type="NCBI Taxonomy" id="264462"/>
    <lineage>
        <taxon>Bacteria</taxon>
        <taxon>Pseudomonadati</taxon>
        <taxon>Bdellovibrionota</taxon>
        <taxon>Bdellovibrionia</taxon>
        <taxon>Bdellovibrionales</taxon>
        <taxon>Pseudobdellovibrionaceae</taxon>
        <taxon>Bdellovibrio</taxon>
    </lineage>
</organism>
<dbReference type="Gene3D" id="2.40.30.10">
    <property type="entry name" value="Translation factors"/>
    <property type="match status" value="1"/>
</dbReference>
<dbReference type="HOGENOM" id="CLU_011540_0_2_7"/>
<dbReference type="AlphaFoldDB" id="Q6MKQ7"/>
<dbReference type="MEROPS" id="U32.002"/>
<evidence type="ECO:0000256" key="1">
    <source>
        <dbReference type="ARBA" id="ARBA00022670"/>
    </source>
</evidence>
<feature type="domain" description="Peptidase family U32 C-terminal" evidence="4">
    <location>
        <begin position="332"/>
        <end position="411"/>
    </location>
</feature>
<dbReference type="PROSITE" id="PS01276">
    <property type="entry name" value="PEPTIDASE_U32"/>
    <property type="match status" value="1"/>
</dbReference>
<dbReference type="GO" id="GO:0006508">
    <property type="term" value="P:proteolysis"/>
    <property type="evidence" value="ECO:0007669"/>
    <property type="project" value="UniProtKB-KW"/>
</dbReference>
<dbReference type="PANTHER" id="PTHR30217:SF6">
    <property type="entry name" value="TRNA HYDROXYLATION PROTEIN P"/>
    <property type="match status" value="1"/>
</dbReference>
<name>Q6MKQ7_BDEBA</name>
<comment type="similarity">
    <text evidence="3">Belongs to the peptidase U32 family.</text>
</comment>
<dbReference type="eggNOG" id="COG0826">
    <property type="taxonomic scope" value="Bacteria"/>
</dbReference>
<gene>
    <name evidence="5" type="ordered locus">Bd2328</name>
</gene>
<evidence type="ECO:0000313" key="5">
    <source>
        <dbReference type="EMBL" id="CAE80150.1"/>
    </source>
</evidence>
<evidence type="ECO:0000313" key="6">
    <source>
        <dbReference type="Proteomes" id="UP000008080"/>
    </source>
</evidence>
<dbReference type="EC" id="3.4.-.-" evidence="5"/>
<evidence type="ECO:0000256" key="3">
    <source>
        <dbReference type="ARBA" id="ARBA00038374"/>
    </source>
</evidence>
<dbReference type="InterPro" id="IPR032525">
    <property type="entry name" value="Peptidase_U32_C"/>
</dbReference>
<dbReference type="Pfam" id="PF16325">
    <property type="entry name" value="Peptidase_U32_C"/>
    <property type="match status" value="1"/>
</dbReference>
<keyword evidence="1 5" id="KW-0645">Protease</keyword>
<evidence type="ECO:0000256" key="2">
    <source>
        <dbReference type="ARBA" id="ARBA00022801"/>
    </source>
</evidence>
<dbReference type="Proteomes" id="UP000008080">
    <property type="component" value="Chromosome"/>
</dbReference>
<accession>Q6MKQ7</accession>